<organism evidence="4 5">
    <name type="scientific">Listeria floridensis FSL S10-1187</name>
    <dbReference type="NCBI Taxonomy" id="1265817"/>
    <lineage>
        <taxon>Bacteria</taxon>
        <taxon>Bacillati</taxon>
        <taxon>Bacillota</taxon>
        <taxon>Bacilli</taxon>
        <taxon>Bacillales</taxon>
        <taxon>Listeriaceae</taxon>
        <taxon>Listeria</taxon>
    </lineage>
</organism>
<reference evidence="4 5" key="1">
    <citation type="journal article" date="2014" name="Int. J. Syst. Evol. Microbiol.">
        <title>Listeria floridensis sp. nov., Listeria aquatica sp. nov., Listeria cornellensis sp. nov., Listeria riparia sp. nov. and Listeria grandensis sp. nov., from agricultural and natural environments.</title>
        <authorList>
            <person name="den Bakker H.C."/>
            <person name="Warchocki S."/>
            <person name="Wright E.M."/>
            <person name="Allred A.F."/>
            <person name="Ahlstrom C."/>
            <person name="Manuel C.S."/>
            <person name="Stasiewicz M.J."/>
            <person name="Burrell A."/>
            <person name="Roof S."/>
            <person name="Strawn L."/>
            <person name="Fortes E.D."/>
            <person name="Nightingale K.K."/>
            <person name="Kephart D."/>
            <person name="Wiedmann M."/>
        </authorList>
    </citation>
    <scope>NUCLEOTIDE SEQUENCE [LARGE SCALE GENOMIC DNA]</scope>
    <source>
        <strain evidence="4 5">FSL S10-1187</strain>
    </source>
</reference>
<protein>
    <submittedName>
        <fullName evidence="4">Mga helix-turn-helix domain-containing protein</fullName>
    </submittedName>
</protein>
<dbReference type="Pfam" id="PF05043">
    <property type="entry name" value="Mga"/>
    <property type="match status" value="1"/>
</dbReference>
<proteinExistence type="predicted"/>
<dbReference type="EMBL" id="AODF01000020">
    <property type="protein sequence ID" value="EUJ30941.1"/>
    <property type="molecule type" value="Genomic_DNA"/>
</dbReference>
<keyword evidence="5" id="KW-1185">Reference proteome</keyword>
<evidence type="ECO:0000259" key="3">
    <source>
        <dbReference type="Pfam" id="PF05043"/>
    </source>
</evidence>
<dbReference type="InterPro" id="IPR050661">
    <property type="entry name" value="BglG_antiterminators"/>
</dbReference>
<feature type="domain" description="Mga helix-turn-helix" evidence="3">
    <location>
        <begin position="77"/>
        <end position="160"/>
    </location>
</feature>
<evidence type="ECO:0000256" key="1">
    <source>
        <dbReference type="ARBA" id="ARBA00023015"/>
    </source>
</evidence>
<evidence type="ECO:0000256" key="2">
    <source>
        <dbReference type="ARBA" id="ARBA00023163"/>
    </source>
</evidence>
<dbReference type="InterPro" id="IPR007737">
    <property type="entry name" value="Mga_HTH"/>
</dbReference>
<sequence>MDFLFSRKQRLLFEMLTILYSENRYWTLDELAAKLPLSRPTIQSNLQLISQLLEPLKEDVRLIKSFKGSYLDKAPSVSFNRIRLLLLKESVPFKFIDSITFKKHSSLAAFCEDNYISKSHFYKLIQECKAFLSDYDIVFDYAKMEFKGEEKNIRYFLYSFLWECYGGIEWPFSTYKDGRYFAKQRDFLSEELNISFSYTEQLRHSFLVTITKLRFEQGYSISSEATPNDILFPKLASIIQDVISETFASSTIIQTEAQYLYKMICINIWRSLKPVQVKKNYSELPR</sequence>
<comment type="caution">
    <text evidence="4">The sequence shown here is derived from an EMBL/GenBank/DDBJ whole genome shotgun (WGS) entry which is preliminary data.</text>
</comment>
<accession>A0ABN0REC4</accession>
<evidence type="ECO:0000313" key="5">
    <source>
        <dbReference type="Proteomes" id="UP000019249"/>
    </source>
</evidence>
<keyword evidence="2" id="KW-0804">Transcription</keyword>
<dbReference type="Proteomes" id="UP000019249">
    <property type="component" value="Unassembled WGS sequence"/>
</dbReference>
<dbReference type="PANTHER" id="PTHR30185:SF18">
    <property type="entry name" value="TRANSCRIPTIONAL REGULATOR MTLR"/>
    <property type="match status" value="1"/>
</dbReference>
<gene>
    <name evidence="4" type="ORF">MFLO_09607</name>
</gene>
<name>A0ABN0REC4_9LIST</name>
<evidence type="ECO:0000313" key="4">
    <source>
        <dbReference type="EMBL" id="EUJ30941.1"/>
    </source>
</evidence>
<keyword evidence="1" id="KW-0805">Transcription regulation</keyword>
<dbReference type="RefSeq" id="WP_036097493.1">
    <property type="nucleotide sequence ID" value="NZ_AODF01000020.1"/>
</dbReference>
<dbReference type="PANTHER" id="PTHR30185">
    <property type="entry name" value="CRYPTIC BETA-GLUCOSIDE BGL OPERON ANTITERMINATOR"/>
    <property type="match status" value="1"/>
</dbReference>